<dbReference type="Gene3D" id="1.20.1220.12">
    <property type="entry name" value="Malate synthase, domain III"/>
    <property type="match status" value="1"/>
</dbReference>
<dbReference type="EC" id="2.3.3.9" evidence="2"/>
<dbReference type="InterPro" id="IPR006252">
    <property type="entry name" value="Malate_synthA"/>
</dbReference>
<protein>
    <recommendedName>
        <fullName evidence="2">malate synthase</fullName>
        <ecNumber evidence="2">2.3.3.9</ecNumber>
    </recommendedName>
</protein>
<keyword evidence="5" id="KW-0808">Transferase</keyword>
<dbReference type="GO" id="GO:0005737">
    <property type="term" value="C:cytoplasm"/>
    <property type="evidence" value="ECO:0007669"/>
    <property type="project" value="TreeGrafter"/>
</dbReference>
<dbReference type="SUPFAM" id="SSF51645">
    <property type="entry name" value="Malate synthase G"/>
    <property type="match status" value="1"/>
</dbReference>
<evidence type="ECO:0000313" key="8">
    <source>
        <dbReference type="EMBL" id="AWR98367.1"/>
    </source>
</evidence>
<evidence type="ECO:0000256" key="1">
    <source>
        <dbReference type="ARBA" id="ARBA00006394"/>
    </source>
</evidence>
<dbReference type="InterPro" id="IPR044856">
    <property type="entry name" value="Malate_synth_C_sf"/>
</dbReference>
<dbReference type="PANTHER" id="PTHR42902">
    <property type="entry name" value="MALATE SYNTHASE"/>
    <property type="match status" value="1"/>
</dbReference>
<sequence length="873" mass="100086">MIDGVKVEIDPLVKEKYGILFGNKNVNGRIVNVEELIGKLTLELRDEIGRVLLERRKLLDSRKRVEEKYSFPPMDERYVHPITGEVRTFREILQGLIDNFLDRDSPLRWKLNENLPVPKEVEPSSRPGLEITGPWNPLDMAIKQINADVSATMGPDDEDAAPPDYIPYGSQEREIGLYLSRVNEHKILSGEVTEIEIQKKGDLRRYEIKKPVQQWPTSIHRVPGIHLLDFHLKVNGVPAPSIIVDYVIHAVNDFEPLRRRGSLIYFYQPKVQSPEEASVIAKILWGIERALGAEKPGTLIKIKALYEEANAGRYLPIIMWMWRFWLIGLNVGRWDYTASLIEMWNEKVLPDPQNGPLMGMTAKHMMAYQRYNAVLNVMAGGSPIGGMNAVMLYAENDPYGRAKHNPVTLRSMWLDKMRERLVGLLFVPEGEVERVTLEDVLSGKVKGKLYDSYRQSWVASPDERYVFAGNLPLRTPLEKLQEMLDAPVEWEEIDGKPVAPKVKSGLTESERKLFASLGLVDQRGKITPFIIRKDLDPEKLLEIGGDLWRSLYNIPEGEVTVENIQHAFYMAANYGFQILNGNLAAAIDDYVLFPGRVVRFMNDLATYRIFVTWLWTVVQHEAVITKDGWLKGPKLTEDGVIPAEPKISIKAGTKFDRELFLKMWELHDQWTRAFFEEYDRLTAIRIVASITAEKRGDNVDRIVQSLVRGETKVLGEFSNLYELIPKIREIVSKVYGEYPSYKSELTIEEGSSRIAQIIGNKELVTKVLTVMRPRFDRSKAPIIMDILRRQMLCPNLIQHSGRVLFLIADKGDEEREAMLEAIYYQDRQGRPLFRDGMGRPSRVLLEKAVNEGKIPRYALDAHDYVYDFPITRT</sequence>
<dbReference type="Pfam" id="PF01274">
    <property type="entry name" value="MS_TIM-barrel"/>
    <property type="match status" value="1"/>
</dbReference>
<evidence type="ECO:0000256" key="3">
    <source>
        <dbReference type="ARBA" id="ARBA00022435"/>
    </source>
</evidence>
<dbReference type="AlphaFoldDB" id="A0A2U9IQY4"/>
<dbReference type="STRING" id="1293036.GCA_001315825_02798"/>
<dbReference type="PANTHER" id="PTHR42902:SF1">
    <property type="entry name" value="MALATE SYNTHASE 1-RELATED"/>
    <property type="match status" value="1"/>
</dbReference>
<name>A0A2U9IQY4_9CREN</name>
<accession>A0A2U9IQY4</accession>
<dbReference type="Proteomes" id="UP000247586">
    <property type="component" value="Chromosome"/>
</dbReference>
<dbReference type="InterPro" id="IPR001465">
    <property type="entry name" value="Malate_synthase_TIM"/>
</dbReference>
<dbReference type="KEGG" id="mhk:DFR87_00060"/>
<dbReference type="InterPro" id="IPR046363">
    <property type="entry name" value="MS_N_TIM-barrel_dom"/>
</dbReference>
<comment type="catalytic activity">
    <reaction evidence="6">
        <text>glyoxylate + acetyl-CoA + H2O = (S)-malate + CoA + H(+)</text>
        <dbReference type="Rhea" id="RHEA:18181"/>
        <dbReference type="ChEBI" id="CHEBI:15377"/>
        <dbReference type="ChEBI" id="CHEBI:15378"/>
        <dbReference type="ChEBI" id="CHEBI:15589"/>
        <dbReference type="ChEBI" id="CHEBI:36655"/>
        <dbReference type="ChEBI" id="CHEBI:57287"/>
        <dbReference type="ChEBI" id="CHEBI:57288"/>
        <dbReference type="EC" id="2.3.3.9"/>
    </reaction>
</comment>
<comment type="similarity">
    <text evidence="1">Belongs to the malate synthase family.</text>
</comment>
<keyword evidence="3" id="KW-0329">Glyoxylate bypass</keyword>
<keyword evidence="4" id="KW-0816">Tricarboxylic acid cycle</keyword>
<dbReference type="GeneID" id="36833688"/>
<evidence type="ECO:0000259" key="7">
    <source>
        <dbReference type="Pfam" id="PF01274"/>
    </source>
</evidence>
<evidence type="ECO:0000256" key="2">
    <source>
        <dbReference type="ARBA" id="ARBA00012636"/>
    </source>
</evidence>
<organism evidence="8 9">
    <name type="scientific">Metallosphaera hakonensis JCM 8857 = DSM 7519</name>
    <dbReference type="NCBI Taxonomy" id="1293036"/>
    <lineage>
        <taxon>Archaea</taxon>
        <taxon>Thermoproteota</taxon>
        <taxon>Thermoprotei</taxon>
        <taxon>Sulfolobales</taxon>
        <taxon>Sulfolobaceae</taxon>
        <taxon>Metallosphaera</taxon>
    </lineage>
</organism>
<evidence type="ECO:0000256" key="4">
    <source>
        <dbReference type="ARBA" id="ARBA00022532"/>
    </source>
</evidence>
<dbReference type="GO" id="GO:0004474">
    <property type="term" value="F:malate synthase activity"/>
    <property type="evidence" value="ECO:0007669"/>
    <property type="project" value="UniProtKB-EC"/>
</dbReference>
<evidence type="ECO:0000313" key="9">
    <source>
        <dbReference type="Proteomes" id="UP000247586"/>
    </source>
</evidence>
<dbReference type="Gene3D" id="3.20.20.360">
    <property type="entry name" value="Malate synthase, domain 3"/>
    <property type="match status" value="1"/>
</dbReference>
<evidence type="ECO:0000256" key="6">
    <source>
        <dbReference type="ARBA" id="ARBA00047918"/>
    </source>
</evidence>
<feature type="domain" description="Malate synthase TIM barrel" evidence="7">
    <location>
        <begin position="219"/>
        <end position="420"/>
    </location>
</feature>
<dbReference type="EMBL" id="CP029287">
    <property type="protein sequence ID" value="AWR98367.1"/>
    <property type="molecule type" value="Genomic_DNA"/>
</dbReference>
<evidence type="ECO:0000256" key="5">
    <source>
        <dbReference type="ARBA" id="ARBA00022679"/>
    </source>
</evidence>
<dbReference type="InterPro" id="IPR011076">
    <property type="entry name" value="Malate_synth_sf"/>
</dbReference>
<gene>
    <name evidence="8" type="ORF">DFR87_00060</name>
</gene>
<reference evidence="8" key="1">
    <citation type="submission" date="2018-05" db="EMBL/GenBank/DDBJ databases">
        <title>Complete Genome Sequences of Extremely Thermoacidophilic, Metal-Mobilizing Type-Strain Members of the Archaeal Family Sulfolobaceae: Acidianus brierleyi DSM-1651T, Acidianus sulfidivorans DSM-18786T, Metallosphaera hakonensis DSM-7519T, and Metallosphaera prunae DSM-10039T.</title>
        <authorList>
            <person name="Counts J.A."/>
            <person name="Kelly R.M."/>
        </authorList>
    </citation>
    <scope>NUCLEOTIDE SEQUENCE [LARGE SCALE GENOMIC DNA]</scope>
    <source>
        <strain evidence="8">HO1-1</strain>
    </source>
</reference>
<dbReference type="OrthoDB" id="24568at2157"/>
<dbReference type="GO" id="GO:0006097">
    <property type="term" value="P:glyoxylate cycle"/>
    <property type="evidence" value="ECO:0007669"/>
    <property type="project" value="UniProtKB-KW"/>
</dbReference>
<dbReference type="GO" id="GO:0006099">
    <property type="term" value="P:tricarboxylic acid cycle"/>
    <property type="evidence" value="ECO:0007669"/>
    <property type="project" value="UniProtKB-KW"/>
</dbReference>
<keyword evidence="9" id="KW-1185">Reference proteome</keyword>
<dbReference type="RefSeq" id="WP_110368636.1">
    <property type="nucleotide sequence ID" value="NZ_CP029287.2"/>
</dbReference>
<proteinExistence type="inferred from homology"/>